<dbReference type="Proteomes" id="UP000175971">
    <property type="component" value="Unassembled WGS sequence"/>
</dbReference>
<reference evidence="1 2" key="1">
    <citation type="journal article" date="2016" name="Front. Microbiol.">
        <title>Comparative Genomics Analysis of Streptomyces Species Reveals Their Adaptation to the Marine Environment and Their Diversity at the Genomic Level.</title>
        <authorList>
            <person name="Tian X."/>
            <person name="Zhang Z."/>
            <person name="Yang T."/>
            <person name="Chen M."/>
            <person name="Li J."/>
            <person name="Chen F."/>
            <person name="Yang J."/>
            <person name="Li W."/>
            <person name="Zhang B."/>
            <person name="Zhang Z."/>
            <person name="Wu J."/>
            <person name="Zhang C."/>
            <person name="Long L."/>
            <person name="Xiao J."/>
        </authorList>
    </citation>
    <scope>NUCLEOTIDE SEQUENCE [LARGE SCALE GENOMIC DNA]</scope>
    <source>
        <strain evidence="1 2">SCSIO M10372</strain>
    </source>
</reference>
<gene>
    <name evidence="1" type="ORF">AN221_01810</name>
</gene>
<protein>
    <submittedName>
        <fullName evidence="1">Uncharacterized protein</fullName>
    </submittedName>
</protein>
<dbReference type="AlphaFoldDB" id="A0A1E7M1U4"/>
<evidence type="ECO:0000313" key="1">
    <source>
        <dbReference type="EMBL" id="OEV22407.1"/>
    </source>
</evidence>
<sequence length="88" mass="9373">MEATEQRRKVAADRVRTAEDAVVRLKEGLAGLGVTLPSLRVDPVSCAGNEPTPLVDLGRCNIDTALRLCEVLAERESGRGESGRGEPS</sequence>
<keyword evidence="2" id="KW-1185">Reference proteome</keyword>
<accession>A0A1E7M1U4</accession>
<evidence type="ECO:0000313" key="2">
    <source>
        <dbReference type="Proteomes" id="UP000175971"/>
    </source>
</evidence>
<comment type="caution">
    <text evidence="1">The sequence shown here is derived from an EMBL/GenBank/DDBJ whole genome shotgun (WGS) entry which is preliminary data.</text>
</comment>
<dbReference type="OrthoDB" id="4331723at2"/>
<dbReference type="PATRIC" id="fig|518642.7.peg.2404"/>
<dbReference type="RefSeq" id="WP_070199450.1">
    <property type="nucleotide sequence ID" value="NZ_LJGZ01000004.1"/>
</dbReference>
<dbReference type="EMBL" id="LJGZ01000004">
    <property type="protein sequence ID" value="OEV22407.1"/>
    <property type="molecule type" value="Genomic_DNA"/>
</dbReference>
<name>A0A1E7M1U4_9ACTN</name>
<organism evidence="1 2">
    <name type="scientific">Streptomyces nanshensis</name>
    <dbReference type="NCBI Taxonomy" id="518642"/>
    <lineage>
        <taxon>Bacteria</taxon>
        <taxon>Bacillati</taxon>
        <taxon>Actinomycetota</taxon>
        <taxon>Actinomycetes</taxon>
        <taxon>Kitasatosporales</taxon>
        <taxon>Streptomycetaceae</taxon>
        <taxon>Streptomyces</taxon>
    </lineage>
</organism>
<proteinExistence type="predicted"/>